<proteinExistence type="predicted"/>
<keyword evidence="3" id="KW-1185">Reference proteome</keyword>
<evidence type="ECO:0000313" key="2">
    <source>
        <dbReference type="EMBL" id="KAJ1103054.1"/>
    </source>
</evidence>
<organism evidence="2 3">
    <name type="scientific">Pleurodeles waltl</name>
    <name type="common">Iberian ribbed newt</name>
    <dbReference type="NCBI Taxonomy" id="8319"/>
    <lineage>
        <taxon>Eukaryota</taxon>
        <taxon>Metazoa</taxon>
        <taxon>Chordata</taxon>
        <taxon>Craniata</taxon>
        <taxon>Vertebrata</taxon>
        <taxon>Euteleostomi</taxon>
        <taxon>Amphibia</taxon>
        <taxon>Batrachia</taxon>
        <taxon>Caudata</taxon>
        <taxon>Salamandroidea</taxon>
        <taxon>Salamandridae</taxon>
        <taxon>Pleurodelinae</taxon>
        <taxon>Pleurodeles</taxon>
    </lineage>
</organism>
<evidence type="ECO:0000256" key="1">
    <source>
        <dbReference type="SAM" id="MobiDB-lite"/>
    </source>
</evidence>
<dbReference type="AlphaFoldDB" id="A0AAV7MKM3"/>
<protein>
    <submittedName>
        <fullName evidence="2">Uncharacterized protein</fullName>
    </submittedName>
</protein>
<accession>A0AAV7MKM3</accession>
<name>A0AAV7MKM3_PLEWA</name>
<dbReference type="EMBL" id="JANPWB010000013">
    <property type="protein sequence ID" value="KAJ1103054.1"/>
    <property type="molecule type" value="Genomic_DNA"/>
</dbReference>
<comment type="caution">
    <text evidence="2">The sequence shown here is derived from an EMBL/GenBank/DDBJ whole genome shotgun (WGS) entry which is preliminary data.</text>
</comment>
<reference evidence="2" key="1">
    <citation type="journal article" date="2022" name="bioRxiv">
        <title>Sequencing and chromosome-scale assembly of the giantPleurodeles waltlgenome.</title>
        <authorList>
            <person name="Brown T."/>
            <person name="Elewa A."/>
            <person name="Iarovenko S."/>
            <person name="Subramanian E."/>
            <person name="Araus A.J."/>
            <person name="Petzold A."/>
            <person name="Susuki M."/>
            <person name="Suzuki K.-i.T."/>
            <person name="Hayashi T."/>
            <person name="Toyoda A."/>
            <person name="Oliveira C."/>
            <person name="Osipova E."/>
            <person name="Leigh N.D."/>
            <person name="Simon A."/>
            <person name="Yun M.H."/>
        </authorList>
    </citation>
    <scope>NUCLEOTIDE SEQUENCE</scope>
    <source>
        <strain evidence="2">20211129_DDA</strain>
        <tissue evidence="2">Liver</tissue>
    </source>
</reference>
<feature type="region of interest" description="Disordered" evidence="1">
    <location>
        <begin position="147"/>
        <end position="171"/>
    </location>
</feature>
<dbReference type="Proteomes" id="UP001066276">
    <property type="component" value="Chromosome 9"/>
</dbReference>
<evidence type="ECO:0000313" key="3">
    <source>
        <dbReference type="Proteomes" id="UP001066276"/>
    </source>
</evidence>
<sequence length="242" mass="26227">MAAGCRGEETSRRARMGTGYLYPAQMMRVAPACGRKVLMHGLHARGKDWAVRNGTKARSRKRCRGRMPTWARASAALQVLERTDVRRDAGKVAEAGCRGEGDYAGCREQVGEVGACTRRWERCKGKVKVRVGAKPERREFCRGRVHGGRVSARPGRKERVQSTSASPGRRERCRGWVQEEGLVPGLCAGSGYRAPVPAHGAESGAEDGCRREGKCQAWAQGVGAAPAQGAESDAAYGCRKEE</sequence>
<gene>
    <name evidence="2" type="ORF">NDU88_000482</name>
</gene>